<dbReference type="EMBL" id="LT670844">
    <property type="protein sequence ID" value="SHJ72388.1"/>
    <property type="molecule type" value="Genomic_DNA"/>
</dbReference>
<sequence length="77" mass="8693">MAETVKCGDCKYFIRNGKCVFLQTAEGRDPARKFEHAPFWVWSDCYSDREQVRANVTSACPTFALRTQSPANQGGSR</sequence>
<accession>A0A1M6LMF0</accession>
<reference evidence="1 2" key="1">
    <citation type="submission" date="2016-11" db="EMBL/GenBank/DDBJ databases">
        <authorList>
            <person name="Jaros S."/>
            <person name="Januszkiewicz K."/>
            <person name="Wedrychowicz H."/>
        </authorList>
    </citation>
    <scope>NUCLEOTIDE SEQUENCE [LARGE SCALE GENOMIC DNA]</scope>
    <source>
        <strain evidence="1 2">GAS499</strain>
    </source>
</reference>
<name>A0A1M6LMF0_9BRAD</name>
<gene>
    <name evidence="1" type="ORF">SAMN05444159_1324</name>
</gene>
<evidence type="ECO:0000313" key="2">
    <source>
        <dbReference type="Proteomes" id="UP000189935"/>
    </source>
</evidence>
<evidence type="ECO:0000313" key="1">
    <source>
        <dbReference type="EMBL" id="SHJ72388.1"/>
    </source>
</evidence>
<dbReference type="Proteomes" id="UP000189935">
    <property type="component" value="Chromosome I"/>
</dbReference>
<dbReference type="AlphaFoldDB" id="A0A1M6LMF0"/>
<protein>
    <submittedName>
        <fullName evidence="1">Uncharacterized protein</fullName>
    </submittedName>
</protein>
<proteinExistence type="predicted"/>
<organism evidence="1 2">
    <name type="scientific">Bradyrhizobium lablabi</name>
    <dbReference type="NCBI Taxonomy" id="722472"/>
    <lineage>
        <taxon>Bacteria</taxon>
        <taxon>Pseudomonadati</taxon>
        <taxon>Pseudomonadota</taxon>
        <taxon>Alphaproteobacteria</taxon>
        <taxon>Hyphomicrobiales</taxon>
        <taxon>Nitrobacteraceae</taxon>
        <taxon>Bradyrhizobium</taxon>
    </lineage>
</organism>
<dbReference type="RefSeq" id="WP_172841984.1">
    <property type="nucleotide sequence ID" value="NZ_LT670844.1"/>
</dbReference>